<organism evidence="3 4">
    <name type="scientific">Clostridium thermobutyricum DSM 4928</name>
    <dbReference type="NCBI Taxonomy" id="1121339"/>
    <lineage>
        <taxon>Bacteria</taxon>
        <taxon>Bacillati</taxon>
        <taxon>Bacillota</taxon>
        <taxon>Clostridia</taxon>
        <taxon>Eubacteriales</taxon>
        <taxon>Clostridiaceae</taxon>
        <taxon>Clostridium</taxon>
    </lineage>
</organism>
<sequence length="378" mass="44794">MFNNNINGERIKQARVYRGLSQSQLAEKLQVTRQAISNYESNKMNLSINVISNLSNVLGFPLSFFSKEKCKVDDKGVIFFRTKSIPSKTKAAFREKIRIMEEEILEYFEKYIDFPALNLPDFSEILGDEIYNYNRERIIEVSKKLREYWGLGMEPIDNLMYILQKNGFIINKQLIDQEKTDGFSKKVNGRNIIFVSSNKESAVRTRFDLAHELGHLILHNTIEDDECYEKSIELDADFFASEFIYPSDIFINEIQDQPLNFETFIILKEKWKISMQAIIRKCKDFNLISEDRYTYFQKRLSYNRWRKKEPLDDRIIPEEPRLLNDVISLLIDNNIITKKTLLMEIDLEKEQIIEFCNLKDDFFDDTFENVIKLYKKSV</sequence>
<dbReference type="AlphaFoldDB" id="A0A1V4SV85"/>
<dbReference type="SUPFAM" id="SSF47413">
    <property type="entry name" value="lambda repressor-like DNA-binding domains"/>
    <property type="match status" value="1"/>
</dbReference>
<dbReference type="OrthoDB" id="9816277at2"/>
<dbReference type="Gene3D" id="1.10.260.40">
    <property type="entry name" value="lambda repressor-like DNA-binding domains"/>
    <property type="match status" value="1"/>
</dbReference>
<dbReference type="CDD" id="cd00093">
    <property type="entry name" value="HTH_XRE"/>
    <property type="match status" value="1"/>
</dbReference>
<gene>
    <name evidence="3" type="ORF">CLTHE_14840</name>
</gene>
<dbReference type="PROSITE" id="PS50943">
    <property type="entry name" value="HTH_CROC1"/>
    <property type="match status" value="1"/>
</dbReference>
<dbReference type="EMBL" id="LTAY01000037">
    <property type="protein sequence ID" value="OPX47913.1"/>
    <property type="molecule type" value="Genomic_DNA"/>
</dbReference>
<evidence type="ECO:0000259" key="2">
    <source>
        <dbReference type="PROSITE" id="PS50943"/>
    </source>
</evidence>
<name>A0A1V4SV85_9CLOT</name>
<proteinExistence type="inferred from homology"/>
<evidence type="ECO:0000313" key="3">
    <source>
        <dbReference type="EMBL" id="OPX47913.1"/>
    </source>
</evidence>
<dbReference type="Pfam" id="PF06114">
    <property type="entry name" value="Peptidase_M78"/>
    <property type="match status" value="1"/>
</dbReference>
<dbReference type="Proteomes" id="UP000191448">
    <property type="component" value="Unassembled WGS sequence"/>
</dbReference>
<dbReference type="RefSeq" id="WP_080022684.1">
    <property type="nucleotide sequence ID" value="NZ_LTAY01000037.1"/>
</dbReference>
<dbReference type="Gene3D" id="1.10.10.2910">
    <property type="match status" value="1"/>
</dbReference>
<dbReference type="PANTHER" id="PTHR43236">
    <property type="entry name" value="ANTITOXIN HIGA1"/>
    <property type="match status" value="1"/>
</dbReference>
<dbReference type="SMART" id="SM00530">
    <property type="entry name" value="HTH_XRE"/>
    <property type="match status" value="1"/>
</dbReference>
<evidence type="ECO:0000313" key="4">
    <source>
        <dbReference type="Proteomes" id="UP000191448"/>
    </source>
</evidence>
<accession>A0A1V4SV85</accession>
<dbReference type="InterPro" id="IPR010982">
    <property type="entry name" value="Lambda_DNA-bd_dom_sf"/>
</dbReference>
<dbReference type="InterPro" id="IPR052345">
    <property type="entry name" value="Rad_response_metalloprotease"/>
</dbReference>
<dbReference type="Pfam" id="PF01381">
    <property type="entry name" value="HTH_3"/>
    <property type="match status" value="1"/>
</dbReference>
<comment type="similarity">
    <text evidence="1">Belongs to the short-chain fatty acyl-CoA assimilation regulator (ScfR) family.</text>
</comment>
<comment type="caution">
    <text evidence="3">The sequence shown here is derived from an EMBL/GenBank/DDBJ whole genome shotgun (WGS) entry which is preliminary data.</text>
</comment>
<feature type="domain" description="HTH cro/C1-type" evidence="2">
    <location>
        <begin position="11"/>
        <end position="65"/>
    </location>
</feature>
<evidence type="ECO:0000256" key="1">
    <source>
        <dbReference type="ARBA" id="ARBA00007227"/>
    </source>
</evidence>
<dbReference type="PANTHER" id="PTHR43236:SF1">
    <property type="entry name" value="BLL7220 PROTEIN"/>
    <property type="match status" value="1"/>
</dbReference>
<dbReference type="InterPro" id="IPR001387">
    <property type="entry name" value="Cro/C1-type_HTH"/>
</dbReference>
<protein>
    <recommendedName>
        <fullName evidence="2">HTH cro/C1-type domain-containing protein</fullName>
    </recommendedName>
</protein>
<reference evidence="3 4" key="1">
    <citation type="submission" date="2016-02" db="EMBL/GenBank/DDBJ databases">
        <title>Genome sequence of Clostridium thermobutyricum DSM 4928.</title>
        <authorList>
            <person name="Poehlein A."/>
            <person name="Daniel R."/>
        </authorList>
    </citation>
    <scope>NUCLEOTIDE SEQUENCE [LARGE SCALE GENOMIC DNA]</scope>
    <source>
        <strain evidence="3 4">DSM 4928</strain>
    </source>
</reference>
<dbReference type="GO" id="GO:0003677">
    <property type="term" value="F:DNA binding"/>
    <property type="evidence" value="ECO:0007669"/>
    <property type="project" value="InterPro"/>
</dbReference>
<dbReference type="InterPro" id="IPR010359">
    <property type="entry name" value="IrrE_HExxH"/>
</dbReference>